<dbReference type="Pfam" id="PF04500">
    <property type="entry name" value="FLYWCH"/>
    <property type="match status" value="1"/>
</dbReference>
<protein>
    <recommendedName>
        <fullName evidence="4">FLYWCH-type domain-containing protein</fullName>
    </recommendedName>
</protein>
<keyword evidence="6" id="KW-1185">Reference proteome</keyword>
<gene>
    <name evidence="5" type="ORF">CEUTPL_LOCUS4969</name>
</gene>
<organism evidence="5 6">
    <name type="scientific">Ceutorhynchus assimilis</name>
    <name type="common">cabbage seed weevil</name>
    <dbReference type="NCBI Taxonomy" id="467358"/>
    <lineage>
        <taxon>Eukaryota</taxon>
        <taxon>Metazoa</taxon>
        <taxon>Ecdysozoa</taxon>
        <taxon>Arthropoda</taxon>
        <taxon>Hexapoda</taxon>
        <taxon>Insecta</taxon>
        <taxon>Pterygota</taxon>
        <taxon>Neoptera</taxon>
        <taxon>Endopterygota</taxon>
        <taxon>Coleoptera</taxon>
        <taxon>Polyphaga</taxon>
        <taxon>Cucujiformia</taxon>
        <taxon>Curculionidae</taxon>
        <taxon>Ceutorhynchinae</taxon>
        <taxon>Ceutorhynchus</taxon>
    </lineage>
</organism>
<proteinExistence type="predicted"/>
<accession>A0A9N9QGU5</accession>
<evidence type="ECO:0000313" key="5">
    <source>
        <dbReference type="EMBL" id="CAG9764329.1"/>
    </source>
</evidence>
<dbReference type="OrthoDB" id="6679857at2759"/>
<dbReference type="InterPro" id="IPR007588">
    <property type="entry name" value="Znf_FLYWCH"/>
</dbReference>
<dbReference type="Gene3D" id="2.20.25.240">
    <property type="match status" value="2"/>
</dbReference>
<keyword evidence="2" id="KW-0863">Zinc-finger</keyword>
<dbReference type="GO" id="GO:0008270">
    <property type="term" value="F:zinc ion binding"/>
    <property type="evidence" value="ECO:0007669"/>
    <property type="project" value="UniProtKB-KW"/>
</dbReference>
<reference evidence="5" key="1">
    <citation type="submission" date="2022-01" db="EMBL/GenBank/DDBJ databases">
        <authorList>
            <person name="King R."/>
        </authorList>
    </citation>
    <scope>NUCLEOTIDE SEQUENCE</scope>
</reference>
<evidence type="ECO:0000313" key="6">
    <source>
        <dbReference type="Proteomes" id="UP001152799"/>
    </source>
</evidence>
<keyword evidence="1" id="KW-0479">Metal-binding</keyword>
<evidence type="ECO:0000256" key="1">
    <source>
        <dbReference type="ARBA" id="ARBA00022723"/>
    </source>
</evidence>
<evidence type="ECO:0000259" key="4">
    <source>
        <dbReference type="Pfam" id="PF04500"/>
    </source>
</evidence>
<dbReference type="EMBL" id="OU892278">
    <property type="protein sequence ID" value="CAG9764329.1"/>
    <property type="molecule type" value="Genomic_DNA"/>
</dbReference>
<dbReference type="Proteomes" id="UP001152799">
    <property type="component" value="Chromosome 2"/>
</dbReference>
<feature type="domain" description="FLYWCH-type" evidence="4">
    <location>
        <begin position="64"/>
        <end position="119"/>
    </location>
</feature>
<evidence type="ECO:0000256" key="2">
    <source>
        <dbReference type="ARBA" id="ARBA00022771"/>
    </source>
</evidence>
<dbReference type="AlphaFoldDB" id="A0A9N9QGU5"/>
<sequence length="142" mass="16821">MQHKTMWICTHYYKTQCRGRGTSFGKTVKITGKHNHPPSTSFNKSKAVCKYVTLIRQGMIYVVSGTRNPILILDENEYTIYSKRHDNTRWRCSWYFKTKCKSRLISSGKIVEVLNEHNHLAKTSRNLSNCQRQYVYIRRRLT</sequence>
<name>A0A9N9QGU5_9CUCU</name>
<evidence type="ECO:0000256" key="3">
    <source>
        <dbReference type="ARBA" id="ARBA00022833"/>
    </source>
</evidence>
<keyword evidence="3" id="KW-0862">Zinc</keyword>